<evidence type="ECO:0000256" key="3">
    <source>
        <dbReference type="ARBA" id="ARBA00023274"/>
    </source>
</evidence>
<dbReference type="GeneID" id="37271905"/>
<evidence type="ECO:0000256" key="1">
    <source>
        <dbReference type="ARBA" id="ARBA00008080"/>
    </source>
</evidence>
<keyword evidence="6" id="KW-1185">Reference proteome</keyword>
<proteinExistence type="inferred from homology"/>
<dbReference type="GO" id="GO:0005739">
    <property type="term" value="C:mitochondrion"/>
    <property type="evidence" value="ECO:0007669"/>
    <property type="project" value="TreeGrafter"/>
</dbReference>
<dbReference type="GO" id="GO:0003723">
    <property type="term" value="F:RNA binding"/>
    <property type="evidence" value="ECO:0007669"/>
    <property type="project" value="InterPro"/>
</dbReference>
<dbReference type="InterPro" id="IPR027437">
    <property type="entry name" value="Rbsml_uS13_C"/>
</dbReference>
<evidence type="ECO:0000313" key="5">
    <source>
        <dbReference type="EMBL" id="PWN95904.1"/>
    </source>
</evidence>
<evidence type="ECO:0000256" key="4">
    <source>
        <dbReference type="SAM" id="MobiDB-lite"/>
    </source>
</evidence>
<dbReference type="OrthoDB" id="525520at2759"/>
<dbReference type="SUPFAM" id="SSF46946">
    <property type="entry name" value="S13-like H2TH domain"/>
    <property type="match status" value="1"/>
</dbReference>
<keyword evidence="3" id="KW-0687">Ribonucleoprotein</keyword>
<dbReference type="GO" id="GO:0003735">
    <property type="term" value="F:structural constituent of ribosome"/>
    <property type="evidence" value="ECO:0007669"/>
    <property type="project" value="InterPro"/>
</dbReference>
<dbReference type="PROSITE" id="PS50159">
    <property type="entry name" value="RIBOSOMAL_S13_2"/>
    <property type="match status" value="1"/>
</dbReference>
<dbReference type="PANTHER" id="PTHR10871">
    <property type="entry name" value="30S RIBOSOMAL PROTEIN S13/40S RIBOSOMAL PROTEIN S18"/>
    <property type="match status" value="1"/>
</dbReference>
<dbReference type="GO" id="GO:0015935">
    <property type="term" value="C:small ribosomal subunit"/>
    <property type="evidence" value="ECO:0007669"/>
    <property type="project" value="TreeGrafter"/>
</dbReference>
<accession>A0A316Z495</accession>
<dbReference type="Gene3D" id="4.10.910.10">
    <property type="entry name" value="30s ribosomal protein s13, domain 2"/>
    <property type="match status" value="1"/>
</dbReference>
<dbReference type="Gene3D" id="1.10.8.50">
    <property type="match status" value="1"/>
</dbReference>
<feature type="region of interest" description="Disordered" evidence="4">
    <location>
        <begin position="154"/>
        <end position="198"/>
    </location>
</feature>
<dbReference type="PANTHER" id="PTHR10871:SF1">
    <property type="entry name" value="SMALL RIBOSOMAL SUBUNIT PROTEIN US13M"/>
    <property type="match status" value="1"/>
</dbReference>
<dbReference type="InterPro" id="IPR010979">
    <property type="entry name" value="Ribosomal_uS13-like_H2TH"/>
</dbReference>
<name>A0A316Z495_9BASI</name>
<dbReference type="Pfam" id="PF00416">
    <property type="entry name" value="Ribosomal_S13"/>
    <property type="match status" value="1"/>
</dbReference>
<comment type="similarity">
    <text evidence="1">Belongs to the universal ribosomal protein uS13 family.</text>
</comment>
<protein>
    <submittedName>
        <fullName evidence="5">S13-like H2TH domain-containing protein</fullName>
    </submittedName>
</protein>
<gene>
    <name evidence="5" type="ORF">FA09DRAFT_340839</name>
</gene>
<dbReference type="RefSeq" id="XP_025596183.1">
    <property type="nucleotide sequence ID" value="XM_025744361.1"/>
</dbReference>
<dbReference type="GO" id="GO:0006412">
    <property type="term" value="P:translation"/>
    <property type="evidence" value="ECO:0007669"/>
    <property type="project" value="InterPro"/>
</dbReference>
<sequence>MYLLGAHLPDHKLVRIALTGFYGISYHVARQLCARLSLHDSATVASLSDAQINQLSAYLSAPTSVPARAASPTSADAQVVFARDAAPSSSSSSAGSSSSSAPLPPSQRASPFEDPLRSIVLEADLRRQHTANIAHHRTVGTYIGRRHVQGLPVRGQRTRRNAQTAKKLNRMERRQYSSYTSAAASAPPQAPAPTSAGPLSTLLRSLAARRFGAA</sequence>
<feature type="compositionally biased region" description="Low complexity" evidence="4">
    <location>
        <begin position="176"/>
        <end position="198"/>
    </location>
</feature>
<organism evidence="5 6">
    <name type="scientific">Tilletiopsis washingtonensis</name>
    <dbReference type="NCBI Taxonomy" id="58919"/>
    <lineage>
        <taxon>Eukaryota</taxon>
        <taxon>Fungi</taxon>
        <taxon>Dikarya</taxon>
        <taxon>Basidiomycota</taxon>
        <taxon>Ustilaginomycotina</taxon>
        <taxon>Exobasidiomycetes</taxon>
        <taxon>Entylomatales</taxon>
        <taxon>Entylomatales incertae sedis</taxon>
        <taxon>Tilletiopsis</taxon>
    </lineage>
</organism>
<reference evidence="5 6" key="1">
    <citation type="journal article" date="2018" name="Mol. Biol. Evol.">
        <title>Broad Genomic Sampling Reveals a Smut Pathogenic Ancestry of the Fungal Clade Ustilaginomycotina.</title>
        <authorList>
            <person name="Kijpornyongpan T."/>
            <person name="Mondo S.J."/>
            <person name="Barry K."/>
            <person name="Sandor L."/>
            <person name="Lee J."/>
            <person name="Lipzen A."/>
            <person name="Pangilinan J."/>
            <person name="LaButti K."/>
            <person name="Hainaut M."/>
            <person name="Henrissat B."/>
            <person name="Grigoriev I.V."/>
            <person name="Spatafora J.W."/>
            <person name="Aime M.C."/>
        </authorList>
    </citation>
    <scope>NUCLEOTIDE SEQUENCE [LARGE SCALE GENOMIC DNA]</scope>
    <source>
        <strain evidence="5 6">MCA 4186</strain>
    </source>
</reference>
<dbReference type="Proteomes" id="UP000245946">
    <property type="component" value="Unassembled WGS sequence"/>
</dbReference>
<feature type="region of interest" description="Disordered" evidence="4">
    <location>
        <begin position="86"/>
        <end position="112"/>
    </location>
</feature>
<dbReference type="STRING" id="58919.A0A316Z495"/>
<dbReference type="AlphaFoldDB" id="A0A316Z495"/>
<keyword evidence="2" id="KW-0689">Ribosomal protein</keyword>
<feature type="compositionally biased region" description="Low complexity" evidence="4">
    <location>
        <begin position="86"/>
        <end position="110"/>
    </location>
</feature>
<dbReference type="InterPro" id="IPR001892">
    <property type="entry name" value="Ribosomal_uS13"/>
</dbReference>
<evidence type="ECO:0000313" key="6">
    <source>
        <dbReference type="Proteomes" id="UP000245946"/>
    </source>
</evidence>
<dbReference type="EMBL" id="KZ819302">
    <property type="protein sequence ID" value="PWN95904.1"/>
    <property type="molecule type" value="Genomic_DNA"/>
</dbReference>
<evidence type="ECO:0000256" key="2">
    <source>
        <dbReference type="ARBA" id="ARBA00022980"/>
    </source>
</evidence>